<dbReference type="EMBL" id="JACEIK010002207">
    <property type="protein sequence ID" value="MCD9559745.1"/>
    <property type="molecule type" value="Genomic_DNA"/>
</dbReference>
<gene>
    <name evidence="2" type="ORF">HAX54_017979</name>
</gene>
<dbReference type="Proteomes" id="UP000823775">
    <property type="component" value="Unassembled WGS sequence"/>
</dbReference>
<evidence type="ECO:0000256" key="1">
    <source>
        <dbReference type="SAM" id="MobiDB-lite"/>
    </source>
</evidence>
<accession>A0ABS8UNS2</accession>
<feature type="compositionally biased region" description="Pro residues" evidence="1">
    <location>
        <begin position="87"/>
        <end position="99"/>
    </location>
</feature>
<comment type="caution">
    <text evidence="2">The sequence shown here is derived from an EMBL/GenBank/DDBJ whole genome shotgun (WGS) entry which is preliminary data.</text>
</comment>
<proteinExistence type="predicted"/>
<name>A0ABS8UNS2_DATST</name>
<evidence type="ECO:0000313" key="2">
    <source>
        <dbReference type="EMBL" id="MCD9559745.1"/>
    </source>
</evidence>
<protein>
    <submittedName>
        <fullName evidence="2">Uncharacterized protein</fullName>
    </submittedName>
</protein>
<feature type="region of interest" description="Disordered" evidence="1">
    <location>
        <begin position="83"/>
        <end position="130"/>
    </location>
</feature>
<organism evidence="2 3">
    <name type="scientific">Datura stramonium</name>
    <name type="common">Jimsonweed</name>
    <name type="synonym">Common thornapple</name>
    <dbReference type="NCBI Taxonomy" id="4076"/>
    <lineage>
        <taxon>Eukaryota</taxon>
        <taxon>Viridiplantae</taxon>
        <taxon>Streptophyta</taxon>
        <taxon>Embryophyta</taxon>
        <taxon>Tracheophyta</taxon>
        <taxon>Spermatophyta</taxon>
        <taxon>Magnoliopsida</taxon>
        <taxon>eudicotyledons</taxon>
        <taxon>Gunneridae</taxon>
        <taxon>Pentapetalae</taxon>
        <taxon>asterids</taxon>
        <taxon>lamiids</taxon>
        <taxon>Solanales</taxon>
        <taxon>Solanaceae</taxon>
        <taxon>Solanoideae</taxon>
        <taxon>Datureae</taxon>
        <taxon>Datura</taxon>
    </lineage>
</organism>
<evidence type="ECO:0000313" key="3">
    <source>
        <dbReference type="Proteomes" id="UP000823775"/>
    </source>
</evidence>
<reference evidence="2 3" key="1">
    <citation type="journal article" date="2021" name="BMC Genomics">
        <title>Datura genome reveals duplications of psychoactive alkaloid biosynthetic genes and high mutation rate following tissue culture.</title>
        <authorList>
            <person name="Rajewski A."/>
            <person name="Carter-House D."/>
            <person name="Stajich J."/>
            <person name="Litt A."/>
        </authorList>
    </citation>
    <scope>NUCLEOTIDE SEQUENCE [LARGE SCALE GENOMIC DNA]</scope>
    <source>
        <strain evidence="2">AR-01</strain>
    </source>
</reference>
<feature type="compositionally biased region" description="Acidic residues" evidence="1">
    <location>
        <begin position="114"/>
        <end position="129"/>
    </location>
</feature>
<sequence length="179" mass="19844">MQDDTILERSLHPLQDIIKSFHEVLSSLLEAMDARLSYLGKCANSFDILSLRANLEKTKVVILDLQKRERQPEESFSLLSHFEPVWSPTPSPPKGPTPPRVVGKMPLPIKADDSDSGDLQEEDDPDMDPTEAIKLRVDRLGSLAYARIKPYISSDTSTSSAPQSGFPAIILANVPHEPK</sequence>
<keyword evidence="3" id="KW-1185">Reference proteome</keyword>